<feature type="region of interest" description="Disordered" evidence="5">
    <location>
        <begin position="159"/>
        <end position="181"/>
    </location>
</feature>
<protein>
    <submittedName>
        <fullName evidence="8">Putative ATP-dependent RNA helicase DHX57</fullName>
    </submittedName>
</protein>
<evidence type="ECO:0000256" key="4">
    <source>
        <dbReference type="ARBA" id="ARBA00022840"/>
    </source>
</evidence>
<evidence type="ECO:0000259" key="6">
    <source>
        <dbReference type="PROSITE" id="PS51192"/>
    </source>
</evidence>
<evidence type="ECO:0000259" key="7">
    <source>
        <dbReference type="PROSITE" id="PS51194"/>
    </source>
</evidence>
<keyword evidence="4" id="KW-0067">ATP-binding</keyword>
<dbReference type="SUPFAM" id="SSF52540">
    <property type="entry name" value="P-loop containing nucleoside triphosphate hydrolases"/>
    <property type="match status" value="1"/>
</dbReference>
<dbReference type="InterPro" id="IPR001650">
    <property type="entry name" value="Helicase_C-like"/>
</dbReference>
<dbReference type="SMART" id="SM00847">
    <property type="entry name" value="HA2"/>
    <property type="match status" value="1"/>
</dbReference>
<dbReference type="CDD" id="cd17917">
    <property type="entry name" value="DEXHc_RHA-like"/>
    <property type="match status" value="1"/>
</dbReference>
<dbReference type="Pfam" id="PF07717">
    <property type="entry name" value="OB_NTP_bind"/>
    <property type="match status" value="1"/>
</dbReference>
<feature type="domain" description="Helicase C-terminal" evidence="7">
    <location>
        <begin position="824"/>
        <end position="994"/>
    </location>
</feature>
<keyword evidence="9" id="KW-1185">Reference proteome</keyword>
<keyword evidence="3 8" id="KW-0347">Helicase</keyword>
<dbReference type="GO" id="GO:0005524">
    <property type="term" value="F:ATP binding"/>
    <property type="evidence" value="ECO:0007669"/>
    <property type="project" value="UniProtKB-KW"/>
</dbReference>
<dbReference type="InterPro" id="IPR059023">
    <property type="entry name" value="RNA_hel_CTD"/>
</dbReference>
<reference evidence="9" key="1">
    <citation type="journal article" date="2019" name="Nat. Commun.">
        <title>Expansion of phycobilisome linker gene families in mesophilic red algae.</title>
        <authorList>
            <person name="Lee J."/>
            <person name="Kim D."/>
            <person name="Bhattacharya D."/>
            <person name="Yoon H.S."/>
        </authorList>
    </citation>
    <scope>NUCLEOTIDE SEQUENCE [LARGE SCALE GENOMIC DNA]</scope>
    <source>
        <strain evidence="9">CCMP 1328</strain>
    </source>
</reference>
<accession>A0A5J4Z0L4</accession>
<evidence type="ECO:0000256" key="2">
    <source>
        <dbReference type="ARBA" id="ARBA00022801"/>
    </source>
</evidence>
<feature type="compositionally biased region" description="Low complexity" evidence="5">
    <location>
        <begin position="12"/>
        <end position="22"/>
    </location>
</feature>
<dbReference type="Gene3D" id="1.20.120.1080">
    <property type="match status" value="1"/>
</dbReference>
<dbReference type="Pfam" id="PF00270">
    <property type="entry name" value="DEAD"/>
    <property type="match status" value="1"/>
</dbReference>
<evidence type="ECO:0000256" key="5">
    <source>
        <dbReference type="SAM" id="MobiDB-lite"/>
    </source>
</evidence>
<dbReference type="InterPro" id="IPR027417">
    <property type="entry name" value="P-loop_NTPase"/>
</dbReference>
<keyword evidence="1" id="KW-0547">Nucleotide-binding</keyword>
<dbReference type="PROSITE" id="PS51192">
    <property type="entry name" value="HELICASE_ATP_BIND_1"/>
    <property type="match status" value="1"/>
</dbReference>
<organism evidence="8 9">
    <name type="scientific">Porphyridium purpureum</name>
    <name type="common">Red alga</name>
    <name type="synonym">Porphyridium cruentum</name>
    <dbReference type="NCBI Taxonomy" id="35688"/>
    <lineage>
        <taxon>Eukaryota</taxon>
        <taxon>Rhodophyta</taxon>
        <taxon>Bangiophyceae</taxon>
        <taxon>Porphyridiales</taxon>
        <taxon>Porphyridiaceae</taxon>
        <taxon>Porphyridium</taxon>
    </lineage>
</organism>
<dbReference type="FunFam" id="1.20.120.1080:FF:000002">
    <property type="entry name" value="Putative ATP-dependent RNA helicase DHX36"/>
    <property type="match status" value="1"/>
</dbReference>
<feature type="compositionally biased region" description="Basic and acidic residues" evidence="5">
    <location>
        <begin position="159"/>
        <end position="176"/>
    </location>
</feature>
<feature type="compositionally biased region" description="Low complexity" evidence="5">
    <location>
        <begin position="33"/>
        <end position="47"/>
    </location>
</feature>
<dbReference type="PROSITE" id="PS00690">
    <property type="entry name" value="DEAH_ATP_HELICASE"/>
    <property type="match status" value="1"/>
</dbReference>
<proteinExistence type="predicted"/>
<evidence type="ECO:0000313" key="8">
    <source>
        <dbReference type="EMBL" id="KAA8496925.1"/>
    </source>
</evidence>
<dbReference type="InterPro" id="IPR011709">
    <property type="entry name" value="DEAD-box_helicase_OB_fold"/>
</dbReference>
<dbReference type="SMART" id="SM00487">
    <property type="entry name" value="DEXDc"/>
    <property type="match status" value="1"/>
</dbReference>
<dbReference type="CDD" id="cd18791">
    <property type="entry name" value="SF2_C_RHA"/>
    <property type="match status" value="1"/>
</dbReference>
<keyword evidence="2" id="KW-0378">Hydrolase</keyword>
<dbReference type="GO" id="GO:0003723">
    <property type="term" value="F:RNA binding"/>
    <property type="evidence" value="ECO:0007669"/>
    <property type="project" value="TreeGrafter"/>
</dbReference>
<gene>
    <name evidence="8" type="ORF">FVE85_0654</name>
</gene>
<dbReference type="Pfam" id="PF21010">
    <property type="entry name" value="HA2_C"/>
    <property type="match status" value="1"/>
</dbReference>
<dbReference type="Pfam" id="PF00271">
    <property type="entry name" value="Helicase_C"/>
    <property type="match status" value="1"/>
</dbReference>
<feature type="region of interest" description="Disordered" evidence="5">
    <location>
        <begin position="1"/>
        <end position="47"/>
    </location>
</feature>
<dbReference type="InterPro" id="IPR002464">
    <property type="entry name" value="DNA/RNA_helicase_DEAH_CS"/>
</dbReference>
<dbReference type="Proteomes" id="UP000324585">
    <property type="component" value="Unassembled WGS sequence"/>
</dbReference>
<dbReference type="EMBL" id="VRMN01000002">
    <property type="protein sequence ID" value="KAA8496925.1"/>
    <property type="molecule type" value="Genomic_DNA"/>
</dbReference>
<evidence type="ECO:0000313" key="9">
    <source>
        <dbReference type="Proteomes" id="UP000324585"/>
    </source>
</evidence>
<dbReference type="InterPro" id="IPR014001">
    <property type="entry name" value="Helicase_ATP-bd"/>
</dbReference>
<dbReference type="Pfam" id="PF26026">
    <property type="entry name" value="RNA_hel_CTD"/>
    <property type="match status" value="1"/>
</dbReference>
<sequence>MGRRGRTGSGGAVVSSLSGKSGNVLKSGKDAADSSASGSASGQAAVTSAGWVGKTPLELLKDACTKQDRKRPVVKPATREGDAEGMYKVHIPPGKRTVKKASDTTDPPGFTVVGSKPGEQWAALAALHFLEHGKALHLLIAPEYRDEWKRLDALMEHKNAAKQAHDQKQAAREQSAKKTAVLRAKNTNVELSTQSRQIIEDALASVRIDSEPRVVSDASTDAVSSVVKRLSKAGFDRMDAELGVFHANSVEYERVLDWLLLNLNEEQLPSAFAPKADVQVVAFRSGEASSSVALNTAISTLRDTFCISMAAAQKAMLQNQKNAHAAAASCFRSLAGLPASKSAPDGDFRSSAQELAELKDQEAEALEAIYGAHDGSGPADFVVEAGMNCGLLAGQWGCRVKFRKLPFLKKSASGVTLIVHDHDGRYPESMPVCVLTECPDADQALRRMVLRAMAAEMVSHRAVNFKTTGHSGKIECDDGEAAPVVHLLVSMLQSARIQDLEERSHSLLAQYFAHLSDDAGSTDNETQATVTPANSSLSRKTITKKAAALQKDHGRASASRVPRTCAPPEMIERRKVLPAWAAQARVLEAFQESRVVLVCGATGSGKTTQVPQFILDHLLDAQQTTDHAIQIVCTQPRRLAAISVAERVAAERGEAVGRSVGYQVKMDVKRSRATMLTFCTTGVILRRLYLEPELDSVSVLILDEVHERAVDSDILLLLLKHILAKNKHIKIVLMSATVNADKFASYFASTSPQGMAGSARIPVVTIEGRTFPVKEVYLEDVVQATEYKLAPGDRYTIKASKSSAQDQESSTLTLIDEFCVNVDLIERVVLFIDRTHSEHREQAILVFFPGVSDIAVASARLAQYSALFVVELHASLSAEKQALCFSRPPLHRRKVVLATNVAETSITIDDIVFVIDTLRVKEQHGVNGMNILAETSISRASAQQRAGRAGRVQPGTVYRLVKRNTFQSVLRREQVPEIKRINLEHVVLTALAVSSVGPDVSAFLQQAIDPPEQQAVENAIATLCAIGAIVNKEEEGKSVGWSLTSLGVHLASLPVDARLGKLIIFGALFSALDPCLTIAAYLSEKPPFAISFENRDEAKAAKQKYAWANSDTLTFVRIFEDWCVNGKTLPISKQFKWCEARFVSRRGLLTIEDTRLQLKKVLGDAGFIPQALNDESVLNSNSQSSSLVSSLLCAALYPNVVRAEQPKKFEKTAHGTVEKRGTDARMVKFRDAHGKRVFIHPECVAFSSATFASDWLVFHEKFVGGVKLRTPGQALSSSDSAKTYIRQLCVVPPMAVLLFGGSIDVRAERDLLVMDGWMYFNGNARIASLIREFRAKLDLMLRAQIETPGQVAETQLHVAVMKLLSSNTA</sequence>
<dbReference type="GO" id="GO:0016787">
    <property type="term" value="F:hydrolase activity"/>
    <property type="evidence" value="ECO:0007669"/>
    <property type="project" value="UniProtKB-KW"/>
</dbReference>
<dbReference type="PROSITE" id="PS51194">
    <property type="entry name" value="HELICASE_CTER"/>
    <property type="match status" value="1"/>
</dbReference>
<comment type="caution">
    <text evidence="8">The sequence shown here is derived from an EMBL/GenBank/DDBJ whole genome shotgun (WGS) entry which is preliminary data.</text>
</comment>
<dbReference type="PANTHER" id="PTHR18934">
    <property type="entry name" value="ATP-DEPENDENT RNA HELICASE"/>
    <property type="match status" value="1"/>
</dbReference>
<dbReference type="PANTHER" id="PTHR18934:SF145">
    <property type="entry name" value="ATP-DEPENDENT RNA HELICASE DHX57-RELATED"/>
    <property type="match status" value="1"/>
</dbReference>
<name>A0A5J4Z0L4_PORPP</name>
<evidence type="ECO:0000256" key="3">
    <source>
        <dbReference type="ARBA" id="ARBA00022806"/>
    </source>
</evidence>
<dbReference type="GO" id="GO:0004386">
    <property type="term" value="F:helicase activity"/>
    <property type="evidence" value="ECO:0007669"/>
    <property type="project" value="UniProtKB-KW"/>
</dbReference>
<dbReference type="InterPro" id="IPR007502">
    <property type="entry name" value="Helicase-assoc_dom"/>
</dbReference>
<dbReference type="OrthoDB" id="5087at2759"/>
<evidence type="ECO:0000256" key="1">
    <source>
        <dbReference type="ARBA" id="ARBA00022741"/>
    </source>
</evidence>
<feature type="domain" description="Helicase ATP-binding" evidence="6">
    <location>
        <begin position="587"/>
        <end position="756"/>
    </location>
</feature>
<dbReference type="Gene3D" id="3.40.50.300">
    <property type="entry name" value="P-loop containing nucleotide triphosphate hydrolases"/>
    <property type="match status" value="2"/>
</dbReference>
<dbReference type="SMART" id="SM00490">
    <property type="entry name" value="HELICc"/>
    <property type="match status" value="1"/>
</dbReference>
<dbReference type="InterPro" id="IPR011545">
    <property type="entry name" value="DEAD/DEAH_box_helicase_dom"/>
</dbReference>